<keyword evidence="2" id="KW-1185">Reference proteome</keyword>
<accession>A0ACC2LNT0</accession>
<comment type="caution">
    <text evidence="1">The sequence shown here is derived from an EMBL/GenBank/DDBJ whole genome shotgun (WGS) entry which is preliminary data.</text>
</comment>
<evidence type="ECO:0000313" key="2">
    <source>
        <dbReference type="Proteomes" id="UP001234297"/>
    </source>
</evidence>
<evidence type="ECO:0000313" key="1">
    <source>
        <dbReference type="EMBL" id="KAJ8634828.1"/>
    </source>
</evidence>
<gene>
    <name evidence="1" type="ORF">MRB53_009095</name>
</gene>
<sequence>MKMVVTRNLNAPNNFPFYTSSFLAHALSFPFRSNPSLFSPNNCLLGHAKKRNSQLEPLLKRTTTDQEDKEEVDEFQEGDDDFEDEFEEEDTELHVSSPEVERIVQIPQELDRFKDRPMYVKYVTEEAATESPKESDTVFKLFSIDLESSYCTWSIADVRKTENKQEKEDHSARNKENGNCKRLLIPCVLFDCILIVDICHGMS</sequence>
<reference evidence="1 2" key="1">
    <citation type="journal article" date="2022" name="Hortic Res">
        <title>A haplotype resolved chromosomal level avocado genome allows analysis of novel avocado genes.</title>
        <authorList>
            <person name="Nath O."/>
            <person name="Fletcher S.J."/>
            <person name="Hayward A."/>
            <person name="Shaw L.M."/>
            <person name="Masouleh A.K."/>
            <person name="Furtado A."/>
            <person name="Henry R.J."/>
            <person name="Mitter N."/>
        </authorList>
    </citation>
    <scope>NUCLEOTIDE SEQUENCE [LARGE SCALE GENOMIC DNA]</scope>
    <source>
        <strain evidence="2">cv. Hass</strain>
    </source>
</reference>
<protein>
    <submittedName>
        <fullName evidence="1">Uncharacterized protein</fullName>
    </submittedName>
</protein>
<name>A0ACC2LNT0_PERAE</name>
<dbReference type="Proteomes" id="UP001234297">
    <property type="component" value="Chromosome 3"/>
</dbReference>
<dbReference type="EMBL" id="CM056811">
    <property type="protein sequence ID" value="KAJ8634828.1"/>
    <property type="molecule type" value="Genomic_DNA"/>
</dbReference>
<proteinExistence type="predicted"/>
<organism evidence="1 2">
    <name type="scientific">Persea americana</name>
    <name type="common">Avocado</name>
    <dbReference type="NCBI Taxonomy" id="3435"/>
    <lineage>
        <taxon>Eukaryota</taxon>
        <taxon>Viridiplantae</taxon>
        <taxon>Streptophyta</taxon>
        <taxon>Embryophyta</taxon>
        <taxon>Tracheophyta</taxon>
        <taxon>Spermatophyta</taxon>
        <taxon>Magnoliopsida</taxon>
        <taxon>Magnoliidae</taxon>
        <taxon>Laurales</taxon>
        <taxon>Lauraceae</taxon>
        <taxon>Persea</taxon>
    </lineage>
</organism>